<organism evidence="1 2">
    <name type="scientific">Micromonospora fiedleri</name>
    <dbReference type="NCBI Taxonomy" id="1157498"/>
    <lineage>
        <taxon>Bacteria</taxon>
        <taxon>Bacillati</taxon>
        <taxon>Actinomycetota</taxon>
        <taxon>Actinomycetes</taxon>
        <taxon>Micromonosporales</taxon>
        <taxon>Micromonosporaceae</taxon>
        <taxon>Micromonospora</taxon>
    </lineage>
</organism>
<proteinExistence type="predicted"/>
<dbReference type="InterPro" id="IPR027417">
    <property type="entry name" value="P-loop_NTPase"/>
</dbReference>
<evidence type="ECO:0000313" key="2">
    <source>
        <dbReference type="Proteomes" id="UP000661193"/>
    </source>
</evidence>
<evidence type="ECO:0008006" key="3">
    <source>
        <dbReference type="Google" id="ProtNLM"/>
    </source>
</evidence>
<gene>
    <name evidence="1" type="ORF">JMF97_28635</name>
</gene>
<protein>
    <recommendedName>
        <fullName evidence="3">Helicase/secretion neighborhood CpaE-like protein</fullName>
    </recommendedName>
</protein>
<dbReference type="RefSeq" id="WP_203224364.1">
    <property type="nucleotide sequence ID" value="NZ_JAETXL010000015.1"/>
</dbReference>
<dbReference type="SUPFAM" id="SSF52540">
    <property type="entry name" value="P-loop containing nucleoside triphosphate hydrolases"/>
    <property type="match status" value="1"/>
</dbReference>
<dbReference type="Proteomes" id="UP000661193">
    <property type="component" value="Unassembled WGS sequence"/>
</dbReference>
<reference evidence="1 2" key="1">
    <citation type="submission" date="2021-01" db="EMBL/GenBank/DDBJ databases">
        <title>Genome sequencing of Micromonospora fiedleri MG-37.</title>
        <authorList>
            <person name="Moreland P.E.J."/>
            <person name="Stach J.E.M."/>
        </authorList>
    </citation>
    <scope>NUCLEOTIDE SEQUENCE [LARGE SCALE GENOMIC DNA]</scope>
    <source>
        <strain evidence="1 2">MG-37</strain>
    </source>
</reference>
<accession>A0ABS1UYZ9</accession>
<dbReference type="EMBL" id="JAETXL010000015">
    <property type="protein sequence ID" value="MBL6280135.1"/>
    <property type="molecule type" value="Genomic_DNA"/>
</dbReference>
<sequence>MSKPLLVAWGHEFVDEVLDALGPDLEMEVVVGKPTVDQWRNAPLVLVDAHCRTLANGMPAHPRMEVVAPEALYGDRLAEVFRAWQADYPDAAVYALPRAADGLREIVATAATGRQIGEVRIGVVGGHGGAGATTLAVAIALAAADEGRRTVLVDAAGRGGVDDRLGTPAMSLRVVDAPDLPAREIERTPAEVKVVDLDRALDGSQVDAARLCDVVLLVANVQRNAMASRRVAQRLAGAGVRFAVIPTWTDDAAAQALAEECAVRLVDEVPLDPASVFSDGRVYLIGQCDLLAMARELLHRAPSFVARVAA</sequence>
<evidence type="ECO:0000313" key="1">
    <source>
        <dbReference type="EMBL" id="MBL6280135.1"/>
    </source>
</evidence>
<dbReference type="Gene3D" id="3.40.50.300">
    <property type="entry name" value="P-loop containing nucleotide triphosphate hydrolases"/>
    <property type="match status" value="1"/>
</dbReference>
<keyword evidence="2" id="KW-1185">Reference proteome</keyword>
<comment type="caution">
    <text evidence="1">The sequence shown here is derived from an EMBL/GenBank/DDBJ whole genome shotgun (WGS) entry which is preliminary data.</text>
</comment>
<name>A0ABS1UYZ9_9ACTN</name>